<dbReference type="GO" id="GO:0009411">
    <property type="term" value="P:response to UV"/>
    <property type="evidence" value="ECO:0007669"/>
    <property type="project" value="InterPro"/>
</dbReference>
<dbReference type="GO" id="GO:0006289">
    <property type="term" value="P:nucleotide-excision repair"/>
    <property type="evidence" value="ECO:0007669"/>
    <property type="project" value="InterPro"/>
</dbReference>
<sequence length="773" mass="79033">MEGATLGTAIPQETSTPSGAAPLSPAPSSTKRRRKEVASLLSQPRPPAVAACDEQATAAVALGVQRRRVPARLRAAPPAAATKVRATAADTEAPGASPAAAAAETAVAAVADVPLEGVGAVLRGCAVVAAAAVESAAAAEGAVVVGGKRSRGAGAGGGVAPKRRGAAKRVPMQGPAGMDQSESGAGGDGAPARPASAPAVGLAGVEEAAAGQVGPAAVTVAVRRSARAARVQQGGRTGSGGAGVAEGEAVAAEEAVVAVVAVAGAVETVAKAPRRTKAVVQAEVRQDAVCGVFAPHVSLHERYPHSRSYGPGAVALPPPALAVAAAENARLEEAVLRVAVAAAPTDCSDTVDDSAGGGAQDSGSGGGGSGRQQLPLATVAGAGRSGGANGGAAVDEDEQDGEGAAVSEDEAAVEVGSKGRRGGKAGRGGGAAAKPRPKPAPPLPALVHPMPPLIPNLGYACLCATLREHDIFASRDTNKAGFQSKGLEHVSRLALANARDLRPLIEFNEAHGIRFFRLSSGIFPWMSFYTLEELPDAEAIKQALLDAGEAAKRHGHRLTFHPSEFTKIASDKPEVVETSIKELEVHSRIFDLMGFLPATAYNKINIHVGGVYGGKVQTMDRFAKVVLERLSPNCRARLTVENDDRASMFSVQDLTYVAAKARIPIVFDFHHHRFCTGGLSEEAAFRLALGTWPAGVRPVVHWSESQEGRRPHAHSDYISGPINLYGLEKEVDVMIESKAKELALLHYREAAMAGRAAVRPELTGSLAALVADE</sequence>
<evidence type="ECO:0000313" key="8">
    <source>
        <dbReference type="EMBL" id="PNH11288.1"/>
    </source>
</evidence>
<evidence type="ECO:0000256" key="7">
    <source>
        <dbReference type="SAM" id="MobiDB-lite"/>
    </source>
</evidence>
<dbReference type="GO" id="GO:0016787">
    <property type="term" value="F:hydrolase activity"/>
    <property type="evidence" value="ECO:0007669"/>
    <property type="project" value="UniProtKB-KW"/>
</dbReference>
<keyword evidence="1" id="KW-0540">Nuclease</keyword>
<dbReference type="GO" id="GO:0004519">
    <property type="term" value="F:endonuclease activity"/>
    <property type="evidence" value="ECO:0007669"/>
    <property type="project" value="UniProtKB-KW"/>
</dbReference>
<reference evidence="8 9" key="1">
    <citation type="journal article" date="2017" name="Mol. Biol. Evol.">
        <title>The 4-celled Tetrabaena socialis nuclear genome reveals the essential components for genetic control of cell number at the origin of multicellularity in the volvocine lineage.</title>
        <authorList>
            <person name="Featherston J."/>
            <person name="Arakaki Y."/>
            <person name="Hanschen E.R."/>
            <person name="Ferris P.J."/>
            <person name="Michod R.E."/>
            <person name="Olson B.J.S.C."/>
            <person name="Nozaki H."/>
            <person name="Durand P.M."/>
        </authorList>
    </citation>
    <scope>NUCLEOTIDE SEQUENCE [LARGE SCALE GENOMIC DNA]</scope>
    <source>
        <strain evidence="8 9">NIES-571</strain>
    </source>
</reference>
<dbReference type="InterPro" id="IPR036237">
    <property type="entry name" value="Xyl_isomerase-like_sf"/>
</dbReference>
<dbReference type="OrthoDB" id="541883at2759"/>
<evidence type="ECO:0000256" key="4">
    <source>
        <dbReference type="ARBA" id="ARBA00022769"/>
    </source>
</evidence>
<feature type="compositionally biased region" description="Acidic residues" evidence="7">
    <location>
        <begin position="394"/>
        <end position="412"/>
    </location>
</feature>
<feature type="region of interest" description="Disordered" evidence="7">
    <location>
        <begin position="150"/>
        <end position="197"/>
    </location>
</feature>
<evidence type="ECO:0000256" key="6">
    <source>
        <dbReference type="ARBA" id="ARBA00023204"/>
    </source>
</evidence>
<name>A0A2J8AFI9_9CHLO</name>
<dbReference type="AlphaFoldDB" id="A0A2J8AFI9"/>
<evidence type="ECO:0000256" key="1">
    <source>
        <dbReference type="ARBA" id="ARBA00022722"/>
    </source>
</evidence>
<organism evidence="8 9">
    <name type="scientific">Tetrabaena socialis</name>
    <dbReference type="NCBI Taxonomy" id="47790"/>
    <lineage>
        <taxon>Eukaryota</taxon>
        <taxon>Viridiplantae</taxon>
        <taxon>Chlorophyta</taxon>
        <taxon>core chlorophytes</taxon>
        <taxon>Chlorophyceae</taxon>
        <taxon>CS clade</taxon>
        <taxon>Chlamydomonadales</taxon>
        <taxon>Tetrabaenaceae</taxon>
        <taxon>Tetrabaena</taxon>
    </lineage>
</organism>
<accession>A0A2J8AFI9</accession>
<keyword evidence="5" id="KW-0378">Hydrolase</keyword>
<dbReference type="SUPFAM" id="SSF51658">
    <property type="entry name" value="Xylose isomerase-like"/>
    <property type="match status" value="1"/>
</dbReference>
<keyword evidence="9" id="KW-1185">Reference proteome</keyword>
<evidence type="ECO:0000256" key="3">
    <source>
        <dbReference type="ARBA" id="ARBA00022763"/>
    </source>
</evidence>
<dbReference type="Proteomes" id="UP000236333">
    <property type="component" value="Unassembled WGS sequence"/>
</dbReference>
<dbReference type="EMBL" id="PGGS01000033">
    <property type="protein sequence ID" value="PNH11288.1"/>
    <property type="molecule type" value="Genomic_DNA"/>
</dbReference>
<dbReference type="PANTHER" id="PTHR31290:SF5">
    <property type="entry name" value="UV-DAMAGE ENDONUCLEASE"/>
    <property type="match status" value="1"/>
</dbReference>
<dbReference type="Gene3D" id="3.20.20.150">
    <property type="entry name" value="Divalent-metal-dependent TIM barrel enzymes"/>
    <property type="match status" value="1"/>
</dbReference>
<protein>
    <submittedName>
        <fullName evidence="8">UV-damage endonuclease</fullName>
    </submittedName>
</protein>
<keyword evidence="2 8" id="KW-0255">Endonuclease</keyword>
<evidence type="ECO:0000256" key="2">
    <source>
        <dbReference type="ARBA" id="ARBA00022759"/>
    </source>
</evidence>
<dbReference type="Pfam" id="PF03851">
    <property type="entry name" value="UvdE"/>
    <property type="match status" value="1"/>
</dbReference>
<feature type="region of interest" description="Disordered" evidence="7">
    <location>
        <begin position="1"/>
        <end position="49"/>
    </location>
</feature>
<evidence type="ECO:0000256" key="5">
    <source>
        <dbReference type="ARBA" id="ARBA00022801"/>
    </source>
</evidence>
<feature type="compositionally biased region" description="Low complexity" evidence="7">
    <location>
        <begin position="14"/>
        <end position="29"/>
    </location>
</feature>
<dbReference type="NCBIfam" id="TIGR00629">
    <property type="entry name" value="uvde"/>
    <property type="match status" value="1"/>
</dbReference>
<keyword evidence="3" id="KW-0227">DNA damage</keyword>
<keyword evidence="4" id="KW-0228">DNA excision</keyword>
<dbReference type="PANTHER" id="PTHR31290">
    <property type="entry name" value="UV-DAMAGE ENDONUCLEASE"/>
    <property type="match status" value="1"/>
</dbReference>
<feature type="compositionally biased region" description="Gly residues" evidence="7">
    <location>
        <begin position="355"/>
        <end position="370"/>
    </location>
</feature>
<gene>
    <name evidence="8" type="ORF">TSOC_001892</name>
</gene>
<feature type="region of interest" description="Disordered" evidence="7">
    <location>
        <begin position="347"/>
        <end position="443"/>
    </location>
</feature>
<comment type="caution">
    <text evidence="8">The sequence shown here is derived from an EMBL/GenBank/DDBJ whole genome shotgun (WGS) entry which is preliminary data.</text>
</comment>
<dbReference type="InterPro" id="IPR004601">
    <property type="entry name" value="UvdE"/>
</dbReference>
<evidence type="ECO:0000313" key="9">
    <source>
        <dbReference type="Proteomes" id="UP000236333"/>
    </source>
</evidence>
<keyword evidence="6" id="KW-0234">DNA repair</keyword>
<proteinExistence type="predicted"/>